<feature type="region of interest" description="Disordered" evidence="1">
    <location>
        <begin position="672"/>
        <end position="744"/>
    </location>
</feature>
<feature type="region of interest" description="Disordered" evidence="1">
    <location>
        <begin position="794"/>
        <end position="850"/>
    </location>
</feature>
<name>A0A6A6TDQ9_9PLEO</name>
<evidence type="ECO:0000313" key="3">
    <source>
        <dbReference type="Proteomes" id="UP000799324"/>
    </source>
</evidence>
<keyword evidence="3" id="KW-1185">Reference proteome</keyword>
<dbReference type="Proteomes" id="UP000799324">
    <property type="component" value="Unassembled WGS sequence"/>
</dbReference>
<dbReference type="OrthoDB" id="4159838at2759"/>
<gene>
    <name evidence="2" type="ORF">K491DRAFT_655402</name>
</gene>
<feature type="compositionally biased region" description="Polar residues" evidence="1">
    <location>
        <begin position="116"/>
        <end position="133"/>
    </location>
</feature>
<proteinExistence type="predicted"/>
<feature type="region of interest" description="Disordered" evidence="1">
    <location>
        <begin position="863"/>
        <end position="900"/>
    </location>
</feature>
<organism evidence="2 3">
    <name type="scientific">Lophiostoma macrostomum CBS 122681</name>
    <dbReference type="NCBI Taxonomy" id="1314788"/>
    <lineage>
        <taxon>Eukaryota</taxon>
        <taxon>Fungi</taxon>
        <taxon>Dikarya</taxon>
        <taxon>Ascomycota</taxon>
        <taxon>Pezizomycotina</taxon>
        <taxon>Dothideomycetes</taxon>
        <taxon>Pleosporomycetidae</taxon>
        <taxon>Pleosporales</taxon>
        <taxon>Lophiostomataceae</taxon>
        <taxon>Lophiostoma</taxon>
    </lineage>
</organism>
<feature type="compositionally biased region" description="Polar residues" evidence="1">
    <location>
        <begin position="718"/>
        <end position="737"/>
    </location>
</feature>
<evidence type="ECO:0000256" key="1">
    <source>
        <dbReference type="SAM" id="MobiDB-lite"/>
    </source>
</evidence>
<dbReference type="EMBL" id="MU004329">
    <property type="protein sequence ID" value="KAF2657023.1"/>
    <property type="molecule type" value="Genomic_DNA"/>
</dbReference>
<reference evidence="2" key="1">
    <citation type="journal article" date="2020" name="Stud. Mycol.">
        <title>101 Dothideomycetes genomes: a test case for predicting lifestyles and emergence of pathogens.</title>
        <authorList>
            <person name="Haridas S."/>
            <person name="Albert R."/>
            <person name="Binder M."/>
            <person name="Bloem J."/>
            <person name="Labutti K."/>
            <person name="Salamov A."/>
            <person name="Andreopoulos B."/>
            <person name="Baker S."/>
            <person name="Barry K."/>
            <person name="Bills G."/>
            <person name="Bluhm B."/>
            <person name="Cannon C."/>
            <person name="Castanera R."/>
            <person name="Culley D."/>
            <person name="Daum C."/>
            <person name="Ezra D."/>
            <person name="Gonzalez J."/>
            <person name="Henrissat B."/>
            <person name="Kuo A."/>
            <person name="Liang C."/>
            <person name="Lipzen A."/>
            <person name="Lutzoni F."/>
            <person name="Magnuson J."/>
            <person name="Mondo S."/>
            <person name="Nolan M."/>
            <person name="Ohm R."/>
            <person name="Pangilinan J."/>
            <person name="Park H.-J."/>
            <person name="Ramirez L."/>
            <person name="Alfaro M."/>
            <person name="Sun H."/>
            <person name="Tritt A."/>
            <person name="Yoshinaga Y."/>
            <person name="Zwiers L.-H."/>
            <person name="Turgeon B."/>
            <person name="Goodwin S."/>
            <person name="Spatafora J."/>
            <person name="Crous P."/>
            <person name="Grigoriev I."/>
        </authorList>
    </citation>
    <scope>NUCLEOTIDE SEQUENCE</scope>
    <source>
        <strain evidence="2">CBS 122681</strain>
    </source>
</reference>
<feature type="compositionally biased region" description="Low complexity" evidence="1">
    <location>
        <begin position="794"/>
        <end position="809"/>
    </location>
</feature>
<feature type="region of interest" description="Disordered" evidence="1">
    <location>
        <begin position="112"/>
        <end position="141"/>
    </location>
</feature>
<protein>
    <submittedName>
        <fullName evidence="2">Uncharacterized protein</fullName>
    </submittedName>
</protein>
<accession>A0A6A6TDQ9</accession>
<dbReference type="AlphaFoldDB" id="A0A6A6TDQ9"/>
<sequence length="925" mass="102845">MPADDQPWIASRCMRLLRPITSRLTTLRKEHEIQEAIAREARIAAAAVAKANTTTVKARKPRGFDKVCDPDWVPGARPAAGIKRTYGGRPPKKTEQAIQTTSALARPGAIPFTPIVSRTNHTTNAIPNDASPTRRNKKGPLGAIQEQVQTLKRRLRPDIAKTVEALLDAYSKLLHATSWCEDVERMGSRTLMDICLRKMSKYIENEEHFAQVDREKDGVNIGDDRDLSDEVYTQLQQLFEASQGRGWRPLGKAVRAQATDLLCKAFRDGVLGNETFHAVVVLCFRKEAWLEAELFLSDAVRRLKPVLFPSSLQSSLFDPRSSLFLALVHQLVVSTGRYGLLYSMLAHMLREGLLPLEWLATESMQPVWNRLVGSLNQTDPGAISPALEFLETVIFEGAGISQDIDSQPTTLDPIVKRTPSARQELRDALDTTYFSLFTILSSLARMSADQGRTDLDSYSQGANWILESTVIAVLRRKDLTDDLTLPDDTVPEDAQNCAKRLLWVMVSAFCCHYETAGPSVKPNLTALAKSFTWTCNRYADFQVKATELIATIPRFIASTARCLGRAQQDDGLSFMQEIINALLLQSKIRIPGKAWDLKRLALESAYEFAHQTNGKEHFLYAKQVEKLVSHNGRITINMSPHKHDTTSAPGGFRWEEGMGELVACTPFPKRKTKPRRLVERLPSPEPSSAEETIDIVPLSDPDSSEDSDDDQQHQSSSFVKNSPETPDSSLGNDSAPSSPIAMKRFSRPASSMVVLPSRQFRGRGSSPMVVIPANRKPTLSTPSNIIVPVTRPQAVAATSASSDSSASYSDPVEVKPPRKIRTCRSKPLLAAKQKGPRTSSARTTLDRPRRTIASLDYSEVLESSDTDEDELVSFAPQAPKRKRVSERVPTKNPARKAKRKATTYDKWAFMDSFYTDEPDELSFDL</sequence>
<evidence type="ECO:0000313" key="2">
    <source>
        <dbReference type="EMBL" id="KAF2657023.1"/>
    </source>
</evidence>